<dbReference type="Gene3D" id="2.40.128.130">
    <property type="entry name" value="Autotransporter beta-domain"/>
    <property type="match status" value="1"/>
</dbReference>
<dbReference type="Pfam" id="PF17963">
    <property type="entry name" value="Big_9"/>
    <property type="match status" value="3"/>
</dbReference>
<dbReference type="PANTHER" id="PTHR37494:SF1">
    <property type="entry name" value="STAPHYLOCOCCUS AUREUS SURFACE PROTEIN A"/>
    <property type="match status" value="1"/>
</dbReference>
<feature type="compositionally biased region" description="Gly residues" evidence="1">
    <location>
        <begin position="2119"/>
        <end position="2129"/>
    </location>
</feature>
<evidence type="ECO:0000313" key="3">
    <source>
        <dbReference type="EMBL" id="TXC72646.1"/>
    </source>
</evidence>
<dbReference type="Proteomes" id="UP000321250">
    <property type="component" value="Unassembled WGS sequence"/>
</dbReference>
<dbReference type="InterPro" id="IPR005546">
    <property type="entry name" value="Autotransporte_beta"/>
</dbReference>
<dbReference type="SUPFAM" id="SSF103515">
    <property type="entry name" value="Autotransporter"/>
    <property type="match status" value="1"/>
</dbReference>
<dbReference type="PROSITE" id="PS51208">
    <property type="entry name" value="AUTOTRANSPORTER"/>
    <property type="match status" value="1"/>
</dbReference>
<dbReference type="SMART" id="SM00869">
    <property type="entry name" value="Autotransporter"/>
    <property type="match status" value="1"/>
</dbReference>
<dbReference type="CDD" id="cd00102">
    <property type="entry name" value="IPT"/>
    <property type="match status" value="3"/>
</dbReference>
<dbReference type="EMBL" id="VOQR01000001">
    <property type="protein sequence ID" value="TXC72646.1"/>
    <property type="molecule type" value="Genomic_DNA"/>
</dbReference>
<dbReference type="Gene3D" id="2.60.40.2810">
    <property type="match status" value="2"/>
</dbReference>
<dbReference type="SMART" id="SM00429">
    <property type="entry name" value="IPT"/>
    <property type="match status" value="4"/>
</dbReference>
<dbReference type="GO" id="GO:0005509">
    <property type="term" value="F:calcium ion binding"/>
    <property type="evidence" value="ECO:0007669"/>
    <property type="project" value="InterPro"/>
</dbReference>
<dbReference type="InterPro" id="IPR036709">
    <property type="entry name" value="Autotransporte_beta_dom_sf"/>
</dbReference>
<comment type="caution">
    <text evidence="3">The sequence shown here is derived from an EMBL/GenBank/DDBJ whole genome shotgun (WGS) entry which is preliminary data.</text>
</comment>
<gene>
    <name evidence="3" type="ORF">FSB78_18095</name>
</gene>
<organism evidence="3 4">
    <name type="scientific">Sphingomonas ginsenosidivorax</name>
    <dbReference type="NCBI Taxonomy" id="862135"/>
    <lineage>
        <taxon>Bacteria</taxon>
        <taxon>Pseudomonadati</taxon>
        <taxon>Pseudomonadota</taxon>
        <taxon>Alphaproteobacteria</taxon>
        <taxon>Sphingomonadales</taxon>
        <taxon>Sphingomonadaceae</taxon>
        <taxon>Sphingomonas</taxon>
    </lineage>
</organism>
<dbReference type="GO" id="GO:0016020">
    <property type="term" value="C:membrane"/>
    <property type="evidence" value="ECO:0007669"/>
    <property type="project" value="InterPro"/>
</dbReference>
<dbReference type="PANTHER" id="PTHR37494">
    <property type="entry name" value="HEMAGGLUTININ"/>
    <property type="match status" value="1"/>
</dbReference>
<sequence length="2443" mass="233754">MGAAGMTPRRCAGDGIVGVVRRIVVTLVLAWLLLAGATIAQAQTHYSVVYGTGGAGSGQLSTLRVNATGGDQIIFQAGDLQTAAGISGATARGRFIKGDGTIVRLGTGYSVRFTATGNVLSYSSSGGNFSITPSASSPATQLLGGQVEIVTIGSAPTTPITVGEIGTFDIYGGGPASYLAPSVLYDATVTITSPTSVTGVAPVSGPAAGGASVVITGTGLTGATAVSFGGTAAATFTVDSATQITATTPAKPAGPVTVAVSAPGGTGSLANAYTYVAAPTVSAVAPGTGPSAGGQSVVITGNGFVAGSTVLFGATAAVAVTIDSATQITAVSPPGTGTVGISVTTTGGTGVLAGAYGYASPPTVTAATPTTGPTAGGTTVVITGTNFAGTSAVTFGATAATAVTIDSATQITATTPAGIAGPVAIGVTTPGGTATLGGVFTYAAAPTLSSVAPPSGPIAGGTGIVITGTNFTGATAVTVGGVAATGFIVDSATQISATAPAAPGYAAGTVAVAVVTAGGTATLANGFTYVAAPTAASRSVSTGYNQSATIDLSASISGSYTVVTLGAGPVHGTLTPGAPGNYQTAVYQPTAGYAGPDSYSYTATGPGGTSAAATVSITVGTPTIAIAPSTLPAGQAGTAYSQTLTASGGATPYAFAATGLPTGLALAADGTLSGTPTQAGSFSVDVTAQDSSTGVGPFSGTRNYTLSVAAPTIVVAPVTLPAATVGVAYGETVTASGGSGPYSFAITSGDLPGLALSGAGALSGTPTAGGSFGITITATDAGGFTGVRDYTLTVAAPTVTLTPETLPAGQAGTAYGATITATGGTAPYTYAVIAGALPSGLTLSASGTLAGTPEASGSFSFGVTATDSSGGSGPYAGTRSYTLAIAAPALTLAPATLGNATVGVAYNAGITASGGTAPYAYAVTAGALPAGVTLAADGTLSGTTTAGGTYAFTVTATDATAVGSGGPYSVSRVYTLVVAAPTVVLAPARLPAGQAGVAYSQTFLAIGGTAPYTFAVTAGALPSGLSLSASGTLAGTPSAGGSFPFSVTATDSSGGSGPYAGTRSYTLGIGGPTLALTPTSLASATVGVTYSASIAASGGTAPYAYAVTAGALPAGLVLAADGTLSGTPTAGGSFGVTITATDAGGFAGAGGYTLVVAAPAVSLEPASLPAGQTGTAYSQVLLATGSTASYSYAVSAGTLPAGLSLSASGTLAGTPSANGSFAFSVTATDSSSGSGPYAGTRSYTLTIGAPTLTLVPATLANATAGVAYSASLTASGGTAPYAYTVTAGALPAGLALAADGTLMGTATAAAAGTYGFTVTATDATAAGSGGPYSASRAYTLVVAAPTVILAPASLPAGRVGTAYSQTLIAVGGAAPNAFAVTAGALPSGVSLSASGTLAGTPSASGSFTFTVTATDSSSGNGPYAGTRSYTLAIGAATTTLTPAPATLTGATVGATYVASIAASGGTAPYAYAVTAGALPAWLALAADGTLSGTPLAGGSFTFGVTVTDSSGGSGPYAATQDYTVRVKAAVQPIAVDTTLTAKYGAGPTPVPLQLSGPPAVGVAVSSPPAHGAAVAGGMSMTYAPAPGYAGTDRFTYTASNGGGTSAPATVTVTVTPPAVPTAADQSVTTAYGTATGIDLSGAIAGVHTGIAIASGPLHGTASVSGEVVRYAPTAGYYGADSFTYTATGPGGVSAAATVTITVGVQAIAIAPDSLAAGQQGMAYSATMSASGGAAPYRYASTGGALPAGLALSATGELAGTPTQSGSFAIAITATDSSTGAAPASAVRTYTLVIAAPPAPIAAGTSVTVTSPAGGTRSVDVTLSGLVSGVWTSIDLATPPLRGTVTLATTPAGGAGGQPIVVATYTPPIGYRGHDGFTFVAFGPGGRSAPATIAITVLGSPPVAPTLTAGTGQNVPVTVDLTTQARGAPYTGAAIVSVNPSGAATAALIEGGVVDARTYQMRITPEPRYSGTIVVTYTLSNAVGTSAAATATVTVTARADPAADPLVRGLVGAQAEATRSFAATQLGNFARRNEALHGGGASSTARPFGVCFTNGFGLYGGYGGYPPSGIDRETALKMEHATEVAGAEAAYGAYGRPPTGLAGFGSDGYGGLDDRVGIGNRDGTGSGRSGRGAATPSRTEATAPGVLGAQGGYPRGSSAAAAAGGGDRRIGSIAIWSGGAITVGSRDATTRRVHLDVTSGGLSAGSDIKLADTLTVGIGGGYGSQRTRIGKGDARLDGDTWVGALYGSLAPLPGTFVDGVIGYGGVDFDSRRLAANGGIGVGHRDGTMRFGSLAGGLDRQGPGGMVSAYGRVEYLAATLDAYRETGAGLYDLAYGRRTLDSLSSVLGGRGAMYRPIDLGVVSPRLRFEWRHDYRGQGGQWLDYADLGGLARVVEGDRWPRDEFNLELGIGLQTETDWTFGVDLGGLLANGSRVGTLRGTIGRKF</sequence>
<dbReference type="CDD" id="cd00603">
    <property type="entry name" value="IPT_PCSR"/>
    <property type="match status" value="1"/>
</dbReference>
<keyword evidence="4" id="KW-1185">Reference proteome</keyword>
<feature type="domain" description="Autotransporter" evidence="2">
    <location>
        <begin position="2167"/>
        <end position="2443"/>
    </location>
</feature>
<dbReference type="Pfam" id="PF05345">
    <property type="entry name" value="He_PIG"/>
    <property type="match status" value="11"/>
</dbReference>
<reference evidence="3 4" key="1">
    <citation type="journal article" date="2013" name="Antonie Van Leeuwenhoek">
        <title>Sphingomonas ginsenosidivorax sp. nov., with the ability to transform ginsenosides.</title>
        <authorList>
            <person name="Jin X.F."/>
            <person name="Kim J.K."/>
            <person name="Liu Q.M."/>
            <person name="Kang M.S."/>
            <person name="He D."/>
            <person name="Jin F.X."/>
            <person name="Kim S.C."/>
            <person name="Im W.T."/>
        </authorList>
    </citation>
    <scope>NUCLEOTIDE SEQUENCE [LARGE SCALE GENOMIC DNA]</scope>
    <source>
        <strain evidence="3 4">KHI67</strain>
    </source>
</reference>
<dbReference type="SUPFAM" id="SSF49313">
    <property type="entry name" value="Cadherin-like"/>
    <property type="match status" value="11"/>
</dbReference>
<dbReference type="InterPro" id="IPR013783">
    <property type="entry name" value="Ig-like_fold"/>
</dbReference>
<name>A0A5C6UKC0_9SPHN</name>
<evidence type="ECO:0000259" key="2">
    <source>
        <dbReference type="PROSITE" id="PS51208"/>
    </source>
</evidence>
<dbReference type="InterPro" id="IPR002909">
    <property type="entry name" value="IPT_dom"/>
</dbReference>
<accession>A0A5C6UKC0</accession>
<dbReference type="InterPro" id="IPR015919">
    <property type="entry name" value="Cadherin-like_sf"/>
</dbReference>
<evidence type="ECO:0000313" key="4">
    <source>
        <dbReference type="Proteomes" id="UP000321250"/>
    </source>
</evidence>
<dbReference type="InterPro" id="IPR014756">
    <property type="entry name" value="Ig_E-set"/>
</dbReference>
<dbReference type="SUPFAM" id="SSF81296">
    <property type="entry name" value="E set domains"/>
    <property type="match status" value="4"/>
</dbReference>
<proteinExistence type="predicted"/>
<dbReference type="Gene3D" id="2.60.40.10">
    <property type="entry name" value="Immunoglobulins"/>
    <property type="match status" value="15"/>
</dbReference>
<protein>
    <recommendedName>
        <fullName evidence="2">Autotransporter domain-containing protein</fullName>
    </recommendedName>
</protein>
<feature type="region of interest" description="Disordered" evidence="1">
    <location>
        <begin position="2115"/>
        <end position="2150"/>
    </location>
</feature>
<evidence type="ECO:0000256" key="1">
    <source>
        <dbReference type="SAM" id="MobiDB-lite"/>
    </source>
</evidence>
<dbReference type="Pfam" id="PF01833">
    <property type="entry name" value="TIG"/>
    <property type="match status" value="4"/>
</dbReference>